<proteinExistence type="predicted"/>
<dbReference type="InterPro" id="IPR006675">
    <property type="entry name" value="HDIG_dom"/>
</dbReference>
<keyword evidence="2" id="KW-0378">Hydrolase</keyword>
<dbReference type="EC" id="3.1.4.-" evidence="2"/>
<accession>A0ABU6JYC7</accession>
<dbReference type="CDD" id="cd00077">
    <property type="entry name" value="HDc"/>
    <property type="match status" value="1"/>
</dbReference>
<dbReference type="EMBL" id="JAYXHS010000001">
    <property type="protein sequence ID" value="MEC5384488.1"/>
    <property type="molecule type" value="Genomic_DNA"/>
</dbReference>
<dbReference type="InterPro" id="IPR037522">
    <property type="entry name" value="HD_GYP_dom"/>
</dbReference>
<reference evidence="2 3" key="1">
    <citation type="submission" date="2024-01" db="EMBL/GenBank/DDBJ databases">
        <title>Uliginosibacterium soil sp. nov.</title>
        <authorList>
            <person name="Lv Y."/>
        </authorList>
    </citation>
    <scope>NUCLEOTIDE SEQUENCE [LARGE SCALE GENOMIC DNA]</scope>
    <source>
        <strain evidence="2 3">H3</strain>
    </source>
</reference>
<evidence type="ECO:0000313" key="3">
    <source>
        <dbReference type="Proteomes" id="UP001331561"/>
    </source>
</evidence>
<dbReference type="SMART" id="SM00471">
    <property type="entry name" value="HDc"/>
    <property type="match status" value="1"/>
</dbReference>
<dbReference type="PROSITE" id="PS51832">
    <property type="entry name" value="HD_GYP"/>
    <property type="match status" value="1"/>
</dbReference>
<dbReference type="InterPro" id="IPR003607">
    <property type="entry name" value="HD/PDEase_dom"/>
</dbReference>
<comment type="caution">
    <text evidence="2">The sequence shown here is derived from an EMBL/GenBank/DDBJ whole genome shotgun (WGS) entry which is preliminary data.</text>
</comment>
<dbReference type="NCBIfam" id="TIGR00277">
    <property type="entry name" value="HDIG"/>
    <property type="match status" value="1"/>
</dbReference>
<keyword evidence="3" id="KW-1185">Reference proteome</keyword>
<name>A0ABU6JYC7_9RHOO</name>
<dbReference type="RefSeq" id="WP_327597465.1">
    <property type="nucleotide sequence ID" value="NZ_JAYXHS010000001.1"/>
</dbReference>
<sequence>MLKRIRVDQLRIGMYLHELCGSWLEHPFWRSSFLIAQEKELDRIRKSGVREAWIDTSAGLDVEPEAEPQALTKPESDRVTDQELAAIDDGALSLERCSMAEEMQRAARICDRTRDAVATMFSEARMGRALDATGAVSLVEEISASVFRNPGALISLARLKTSDDYTYMHSVAVCALMISLARQLRLDDTQVRDAGMAGLLHDIGKMHIPNEILNKPGRLTDGEFDVVRAHPEAGYRMLLEGTGVSEAALDVCLHHHEKMDGSGYPHKLAGEQISLLARMGAVCDVYDAITSNRPYKRGWDPAESLRKMTEWCKGHFDESVFHAFVRSLGIYPIGSLVRLHSGRIAVVAEQSQSSLLAPIVLAFYSTQRKARFEPLRLDLSDKTTGDGIASREDPDTWKFADLDSLWMNSAGVPA</sequence>
<dbReference type="Gene3D" id="1.10.3210.10">
    <property type="entry name" value="Hypothetical protein af1432"/>
    <property type="match status" value="1"/>
</dbReference>
<dbReference type="PANTHER" id="PTHR43155">
    <property type="entry name" value="CYCLIC DI-GMP PHOSPHODIESTERASE PA4108-RELATED"/>
    <property type="match status" value="1"/>
</dbReference>
<protein>
    <submittedName>
        <fullName evidence="2">HD-GYP domain-containing protein</fullName>
        <ecNumber evidence="2">3.1.4.-</ecNumber>
    </submittedName>
</protein>
<gene>
    <name evidence="2" type="ORF">VVD49_02070</name>
</gene>
<dbReference type="Pfam" id="PF11871">
    <property type="entry name" value="DUF3391"/>
    <property type="match status" value="1"/>
</dbReference>
<feature type="domain" description="HD-GYP" evidence="1">
    <location>
        <begin position="144"/>
        <end position="340"/>
    </location>
</feature>
<dbReference type="SUPFAM" id="SSF109604">
    <property type="entry name" value="HD-domain/PDEase-like"/>
    <property type="match status" value="1"/>
</dbReference>
<dbReference type="InterPro" id="IPR021812">
    <property type="entry name" value="DUF3391"/>
</dbReference>
<evidence type="ECO:0000313" key="2">
    <source>
        <dbReference type="EMBL" id="MEC5384488.1"/>
    </source>
</evidence>
<dbReference type="Proteomes" id="UP001331561">
    <property type="component" value="Unassembled WGS sequence"/>
</dbReference>
<dbReference type="Pfam" id="PF13487">
    <property type="entry name" value="HD_5"/>
    <property type="match status" value="1"/>
</dbReference>
<dbReference type="PANTHER" id="PTHR43155:SF2">
    <property type="entry name" value="CYCLIC DI-GMP PHOSPHODIESTERASE PA4108"/>
    <property type="match status" value="1"/>
</dbReference>
<dbReference type="GO" id="GO:0016787">
    <property type="term" value="F:hydrolase activity"/>
    <property type="evidence" value="ECO:0007669"/>
    <property type="project" value="UniProtKB-KW"/>
</dbReference>
<organism evidence="2 3">
    <name type="scientific">Uliginosibacterium silvisoli</name>
    <dbReference type="NCBI Taxonomy" id="3114758"/>
    <lineage>
        <taxon>Bacteria</taxon>
        <taxon>Pseudomonadati</taxon>
        <taxon>Pseudomonadota</taxon>
        <taxon>Betaproteobacteria</taxon>
        <taxon>Rhodocyclales</taxon>
        <taxon>Zoogloeaceae</taxon>
        <taxon>Uliginosibacterium</taxon>
    </lineage>
</organism>
<evidence type="ECO:0000259" key="1">
    <source>
        <dbReference type="PROSITE" id="PS51832"/>
    </source>
</evidence>